<dbReference type="EMBL" id="JNBS01000819">
    <property type="protein sequence ID" value="OQS03633.1"/>
    <property type="molecule type" value="Genomic_DNA"/>
</dbReference>
<dbReference type="Pfam" id="PF00188">
    <property type="entry name" value="CAP"/>
    <property type="match status" value="1"/>
</dbReference>
<dbReference type="Gene3D" id="3.40.33.10">
    <property type="entry name" value="CAP"/>
    <property type="match status" value="1"/>
</dbReference>
<dbReference type="SUPFAM" id="SSF55797">
    <property type="entry name" value="PR-1-like"/>
    <property type="match status" value="1"/>
</dbReference>
<dbReference type="STRING" id="74557.A0A1W0A020"/>
<comment type="caution">
    <text evidence="2">The sequence shown here is derived from an EMBL/GenBank/DDBJ whole genome shotgun (WGS) entry which is preliminary data.</text>
</comment>
<dbReference type="InterPro" id="IPR014044">
    <property type="entry name" value="CAP_dom"/>
</dbReference>
<evidence type="ECO:0000313" key="2">
    <source>
        <dbReference type="EMBL" id="OQS03633.1"/>
    </source>
</evidence>
<dbReference type="PANTHER" id="PTHR10334">
    <property type="entry name" value="CYSTEINE-RICH SECRETORY PROTEIN-RELATED"/>
    <property type="match status" value="1"/>
</dbReference>
<sequence>MQQKVLLSATFSVVYSSNNFYVPLSPTNNVPDQYHVSTINQFNAQHILDVTNLLRVAHKLNPVRWNVDLSTQMQTFANSCPGFVHGGPSGFQNLAGSFESCANQVSCSTQQTGAWQWYTEVTHWDFNKQTCSTGSWSDCGHFSNMLSPGVTDIGCGMSYCSQQAGAYRQVWCNYNGAEINPTIPQSSVSYSQLQTATSNSKASPWSFLNSALPP</sequence>
<feature type="domain" description="SCP" evidence="1">
    <location>
        <begin position="42"/>
        <end position="176"/>
    </location>
</feature>
<dbReference type="OrthoDB" id="337038at2759"/>
<accession>A0A1W0A020</accession>
<evidence type="ECO:0000313" key="3">
    <source>
        <dbReference type="Proteomes" id="UP000243217"/>
    </source>
</evidence>
<dbReference type="AlphaFoldDB" id="A0A1W0A020"/>
<proteinExistence type="predicted"/>
<organism evidence="2 3">
    <name type="scientific">Thraustotheca clavata</name>
    <dbReference type="NCBI Taxonomy" id="74557"/>
    <lineage>
        <taxon>Eukaryota</taxon>
        <taxon>Sar</taxon>
        <taxon>Stramenopiles</taxon>
        <taxon>Oomycota</taxon>
        <taxon>Saprolegniomycetes</taxon>
        <taxon>Saprolegniales</taxon>
        <taxon>Achlyaceae</taxon>
        <taxon>Thraustotheca</taxon>
    </lineage>
</organism>
<dbReference type="Proteomes" id="UP000243217">
    <property type="component" value="Unassembled WGS sequence"/>
</dbReference>
<dbReference type="SMART" id="SM00198">
    <property type="entry name" value="SCP"/>
    <property type="match status" value="1"/>
</dbReference>
<dbReference type="InterPro" id="IPR001283">
    <property type="entry name" value="CRISP-related"/>
</dbReference>
<reference evidence="2 3" key="1">
    <citation type="journal article" date="2014" name="Genome Biol. Evol.">
        <title>The secreted proteins of Achlya hypogyna and Thraustotheca clavata identify the ancestral oomycete secretome and reveal gene acquisitions by horizontal gene transfer.</title>
        <authorList>
            <person name="Misner I."/>
            <person name="Blouin N."/>
            <person name="Leonard G."/>
            <person name="Richards T.A."/>
            <person name="Lane C.E."/>
        </authorList>
    </citation>
    <scope>NUCLEOTIDE SEQUENCE [LARGE SCALE GENOMIC DNA]</scope>
    <source>
        <strain evidence="2 3">ATCC 34112</strain>
    </source>
</reference>
<keyword evidence="3" id="KW-1185">Reference proteome</keyword>
<dbReference type="InterPro" id="IPR035940">
    <property type="entry name" value="CAP_sf"/>
</dbReference>
<name>A0A1W0A020_9STRA</name>
<gene>
    <name evidence="2" type="ORF">THRCLA_21117</name>
</gene>
<protein>
    <recommendedName>
        <fullName evidence="1">SCP domain-containing protein</fullName>
    </recommendedName>
</protein>
<evidence type="ECO:0000259" key="1">
    <source>
        <dbReference type="SMART" id="SM00198"/>
    </source>
</evidence>